<feature type="domain" description="C2H2-type" evidence="14">
    <location>
        <begin position="304"/>
        <end position="333"/>
    </location>
</feature>
<evidence type="ECO:0000256" key="9">
    <source>
        <dbReference type="ARBA" id="ARBA00023125"/>
    </source>
</evidence>
<dbReference type="InterPro" id="IPR036236">
    <property type="entry name" value="Znf_C2H2_sf"/>
</dbReference>
<evidence type="ECO:0000256" key="12">
    <source>
        <dbReference type="PROSITE-ProRule" id="PRU00042"/>
    </source>
</evidence>
<dbReference type="Proteomes" id="UP000245591">
    <property type="component" value="Unassembled WGS sequence"/>
</dbReference>
<dbReference type="PROSITE" id="PS50157">
    <property type="entry name" value="ZINC_FINGER_C2H2_2"/>
    <property type="match status" value="8"/>
</dbReference>
<dbReference type="GO" id="GO:0008270">
    <property type="term" value="F:zinc ion binding"/>
    <property type="evidence" value="ECO:0007669"/>
    <property type="project" value="UniProtKB-KW"/>
</dbReference>
<dbReference type="GO" id="GO:0000981">
    <property type="term" value="F:DNA-binding transcription factor activity, RNA polymerase II-specific"/>
    <property type="evidence" value="ECO:0007669"/>
    <property type="project" value="TreeGrafter"/>
</dbReference>
<evidence type="ECO:0000256" key="13">
    <source>
        <dbReference type="SAM" id="MobiDB-lite"/>
    </source>
</evidence>
<dbReference type="FunFam" id="3.30.160.60:FF:000226">
    <property type="entry name" value="Zinc finger protein 236 variant"/>
    <property type="match status" value="1"/>
</dbReference>
<evidence type="ECO:0000256" key="6">
    <source>
        <dbReference type="ARBA" id="ARBA00022771"/>
    </source>
</evidence>
<evidence type="ECO:0000259" key="14">
    <source>
        <dbReference type="PROSITE" id="PS50157"/>
    </source>
</evidence>
<keyword evidence="16" id="KW-1185">Reference proteome</keyword>
<keyword evidence="6 12" id="KW-0863">Zinc-finger</keyword>
<keyword evidence="11" id="KW-0539">Nucleus</keyword>
<evidence type="ECO:0000256" key="5">
    <source>
        <dbReference type="ARBA" id="ARBA00022737"/>
    </source>
</evidence>
<dbReference type="GO" id="GO:0045944">
    <property type="term" value="P:positive regulation of transcription by RNA polymerase II"/>
    <property type="evidence" value="ECO:0007669"/>
    <property type="project" value="UniProtKB-ARBA"/>
</dbReference>
<keyword evidence="10" id="KW-0804">Transcription</keyword>
<feature type="region of interest" description="Disordered" evidence="13">
    <location>
        <begin position="173"/>
        <end position="210"/>
    </location>
</feature>
<dbReference type="PANTHER" id="PTHR19818">
    <property type="entry name" value="ZINC FINGER PROTEIN ZIC AND GLI"/>
    <property type="match status" value="1"/>
</dbReference>
<keyword evidence="7" id="KW-0862">Zinc</keyword>
<dbReference type="GO" id="GO:0000978">
    <property type="term" value="F:RNA polymerase II cis-regulatory region sequence-specific DNA binding"/>
    <property type="evidence" value="ECO:0007669"/>
    <property type="project" value="TreeGrafter"/>
</dbReference>
<evidence type="ECO:0000256" key="1">
    <source>
        <dbReference type="ARBA" id="ARBA00003767"/>
    </source>
</evidence>
<dbReference type="GO" id="GO:0005634">
    <property type="term" value="C:nucleus"/>
    <property type="evidence" value="ECO:0007669"/>
    <property type="project" value="UniProtKB-SubCell"/>
</dbReference>
<evidence type="ECO:0000256" key="11">
    <source>
        <dbReference type="ARBA" id="ARBA00023242"/>
    </source>
</evidence>
<dbReference type="PANTHER" id="PTHR19818:SF139">
    <property type="entry name" value="PAIR-RULE PROTEIN ODD-PAIRED"/>
    <property type="match status" value="1"/>
</dbReference>
<dbReference type="FunFam" id="3.30.160.60:FF:000065">
    <property type="entry name" value="B-cell CLL/lymphoma 6, member B"/>
    <property type="match status" value="1"/>
</dbReference>
<dbReference type="Gene3D" id="3.30.160.60">
    <property type="entry name" value="Classic Zinc Finger"/>
    <property type="match status" value="7"/>
</dbReference>
<accession>A0A2U1J444</accession>
<feature type="compositionally biased region" description="Acidic residues" evidence="13">
    <location>
        <begin position="125"/>
        <end position="150"/>
    </location>
</feature>
<name>A0A2U1J444_SMIAN</name>
<comment type="subcellular location">
    <subcellularLocation>
        <location evidence="2">Nucleus</location>
    </subcellularLocation>
</comment>
<organism evidence="15 16">
    <name type="scientific">Smittium angustum</name>
    <dbReference type="NCBI Taxonomy" id="133377"/>
    <lineage>
        <taxon>Eukaryota</taxon>
        <taxon>Fungi</taxon>
        <taxon>Fungi incertae sedis</taxon>
        <taxon>Zoopagomycota</taxon>
        <taxon>Kickxellomycotina</taxon>
        <taxon>Harpellomycetes</taxon>
        <taxon>Harpellales</taxon>
        <taxon>Legeriomycetaceae</taxon>
        <taxon>Smittium</taxon>
    </lineage>
</organism>
<keyword evidence="4" id="KW-0479">Metal-binding</keyword>
<evidence type="ECO:0000313" key="15">
    <source>
        <dbReference type="EMBL" id="PVZ99865.1"/>
    </source>
</evidence>
<dbReference type="InterPro" id="IPR050329">
    <property type="entry name" value="GLI_C2H2-zinc-finger"/>
</dbReference>
<feature type="compositionally biased region" description="Low complexity" evidence="13">
    <location>
        <begin position="196"/>
        <end position="210"/>
    </location>
</feature>
<evidence type="ECO:0000256" key="7">
    <source>
        <dbReference type="ARBA" id="ARBA00022833"/>
    </source>
</evidence>
<gene>
    <name evidence="15" type="ORF">BB558_004113</name>
</gene>
<comment type="function">
    <text evidence="1">May be involved in transcriptional regulation.</text>
</comment>
<evidence type="ECO:0000256" key="2">
    <source>
        <dbReference type="ARBA" id="ARBA00004123"/>
    </source>
</evidence>
<feature type="region of interest" description="Disordered" evidence="13">
    <location>
        <begin position="107"/>
        <end position="155"/>
    </location>
</feature>
<sequence>MYTYQSIPVKRSPPEHTHIHVDIEYKEIHQKRQKTLNNDHVTRLQNIELASTQEAEIGSPLEDINTLEKSSAKPTQTGSPIKSRINSEDASLNNFTQNSLLLKFNTSKNNDSEYDTNYESGIDTDTLDCLDGDSDSDNYVPEETEQEEFSDIEKNQIDSIEKQQLYCRIEEGAEKTPSGVSNIDENKPIQTKTSEGLNSSNRNKSSSSLSGRQYKCSFCEKIYKKPSKLEEHERSHTGERPFKCIFPDCGKAYMKQSHLAVHSRTHDEGLKKKYKCSYENCDAGFSTNQHLKRHLASHSEEKPYRCTFEGCKLSFKKHKSLQMHTSRHLNEKFYKCTFENCTKSFNTPSKLREHIRSIHNTTPKYMCGYTECTEKFVKLIELKKHISECHKTKIFKCELCDKEYSRKDVLTEHMQTHSQDRTIIQCPFPDCIKTYYKDYMLQSHIRSFHENLKPHVCKEVGCGKSFSRKHLLVRHKKLHTRTEEEITIHKSQLEMKRDLQKLKPKNPLGLNENEYELSILLGRDYQNPEFSKRIHKCPSNECFLQFKKINNLRQHVSSQHPELLDMVEEKQ</sequence>
<proteinExistence type="inferred from homology"/>
<feature type="domain" description="C2H2-type" evidence="14">
    <location>
        <begin position="455"/>
        <end position="484"/>
    </location>
</feature>
<comment type="similarity">
    <text evidence="3">Belongs to the krueppel C2H2-type zinc-finger protein family.</text>
</comment>
<evidence type="ECO:0000256" key="4">
    <source>
        <dbReference type="ARBA" id="ARBA00022723"/>
    </source>
</evidence>
<keyword evidence="5" id="KW-0677">Repeat</keyword>
<dbReference type="FunFam" id="3.30.160.60:FF:000125">
    <property type="entry name" value="Putative zinc finger protein 143"/>
    <property type="match status" value="1"/>
</dbReference>
<feature type="compositionally biased region" description="Polar residues" evidence="13">
    <location>
        <begin position="107"/>
        <end position="119"/>
    </location>
</feature>
<dbReference type="Pfam" id="PF00096">
    <property type="entry name" value="zf-C2H2"/>
    <property type="match status" value="5"/>
</dbReference>
<evidence type="ECO:0000313" key="16">
    <source>
        <dbReference type="Proteomes" id="UP000245591"/>
    </source>
</evidence>
<dbReference type="PROSITE" id="PS00028">
    <property type="entry name" value="ZINC_FINGER_C2H2_1"/>
    <property type="match status" value="9"/>
</dbReference>
<feature type="domain" description="C2H2-type" evidence="14">
    <location>
        <begin position="424"/>
        <end position="454"/>
    </location>
</feature>
<comment type="caution">
    <text evidence="15">The sequence shown here is derived from an EMBL/GenBank/DDBJ whole genome shotgun (WGS) entry which is preliminary data.</text>
</comment>
<evidence type="ECO:0000256" key="8">
    <source>
        <dbReference type="ARBA" id="ARBA00023015"/>
    </source>
</evidence>
<protein>
    <recommendedName>
        <fullName evidence="14">C2H2-type domain-containing protein</fullName>
    </recommendedName>
</protein>
<dbReference type="InterPro" id="IPR013087">
    <property type="entry name" value="Znf_C2H2_type"/>
</dbReference>
<evidence type="ECO:0000256" key="3">
    <source>
        <dbReference type="ARBA" id="ARBA00006991"/>
    </source>
</evidence>
<feature type="compositionally biased region" description="Polar residues" evidence="13">
    <location>
        <begin position="178"/>
        <end position="195"/>
    </location>
</feature>
<dbReference type="AlphaFoldDB" id="A0A2U1J444"/>
<feature type="domain" description="C2H2-type" evidence="14">
    <location>
        <begin position="334"/>
        <end position="364"/>
    </location>
</feature>
<dbReference type="EMBL" id="MBFU01000383">
    <property type="protein sequence ID" value="PVZ99865.1"/>
    <property type="molecule type" value="Genomic_DNA"/>
</dbReference>
<keyword evidence="8" id="KW-0805">Transcription regulation</keyword>
<feature type="domain" description="C2H2-type" evidence="14">
    <location>
        <begin position="395"/>
        <end position="422"/>
    </location>
</feature>
<evidence type="ECO:0000256" key="10">
    <source>
        <dbReference type="ARBA" id="ARBA00023163"/>
    </source>
</evidence>
<feature type="domain" description="C2H2-type" evidence="14">
    <location>
        <begin position="214"/>
        <end position="241"/>
    </location>
</feature>
<keyword evidence="9" id="KW-0238">DNA-binding</keyword>
<feature type="domain" description="C2H2-type" evidence="14">
    <location>
        <begin position="242"/>
        <end position="266"/>
    </location>
</feature>
<feature type="domain" description="C2H2-type" evidence="14">
    <location>
        <begin position="274"/>
        <end position="303"/>
    </location>
</feature>
<dbReference type="SUPFAM" id="SSF57667">
    <property type="entry name" value="beta-beta-alpha zinc fingers"/>
    <property type="match status" value="5"/>
</dbReference>
<reference evidence="15 16" key="1">
    <citation type="journal article" date="2018" name="MBio">
        <title>Comparative Genomics Reveals the Core Gene Toolbox for the Fungus-Insect Symbiosis.</title>
        <authorList>
            <person name="Wang Y."/>
            <person name="Stata M."/>
            <person name="Wang W."/>
            <person name="Stajich J.E."/>
            <person name="White M.M."/>
            <person name="Moncalvo J.M."/>
        </authorList>
    </citation>
    <scope>NUCLEOTIDE SEQUENCE [LARGE SCALE GENOMIC DNA]</scope>
    <source>
        <strain evidence="15 16">AUS-126-30</strain>
    </source>
</reference>
<dbReference type="SMART" id="SM00355">
    <property type="entry name" value="ZnF_C2H2"/>
    <property type="match status" value="10"/>
</dbReference>